<reference evidence="4 5" key="1">
    <citation type="journal article" date="2018" name="PLoS ONE">
        <title>The draft genome of Kipferlia bialata reveals reductive genome evolution in fornicate parasites.</title>
        <authorList>
            <person name="Tanifuji G."/>
            <person name="Takabayashi S."/>
            <person name="Kume K."/>
            <person name="Takagi M."/>
            <person name="Nakayama T."/>
            <person name="Kamikawa R."/>
            <person name="Inagaki Y."/>
            <person name="Hashimoto T."/>
        </authorList>
    </citation>
    <scope>NUCLEOTIDE SEQUENCE [LARGE SCALE GENOMIC DNA]</scope>
    <source>
        <strain evidence="4">NY0173</strain>
    </source>
</reference>
<name>A0A9K3GQX1_9EUKA</name>
<evidence type="ECO:0000313" key="4">
    <source>
        <dbReference type="EMBL" id="GIQ92714.1"/>
    </source>
</evidence>
<keyword evidence="2" id="KW-0547">Nucleotide-binding</keyword>
<evidence type="ECO:0000256" key="2">
    <source>
        <dbReference type="ARBA" id="ARBA00022741"/>
    </source>
</evidence>
<dbReference type="Gene3D" id="3.40.50.300">
    <property type="entry name" value="P-loop containing nucleotide triphosphate hydrolases"/>
    <property type="match status" value="1"/>
</dbReference>
<dbReference type="PROSITE" id="PS51419">
    <property type="entry name" value="RAB"/>
    <property type="match status" value="1"/>
</dbReference>
<comment type="similarity">
    <text evidence="1">Belongs to the small GTPase superfamily. Rab family.</text>
</comment>
<evidence type="ECO:0000313" key="5">
    <source>
        <dbReference type="Proteomes" id="UP000265618"/>
    </source>
</evidence>
<proteinExistence type="inferred from homology"/>
<protein>
    <submittedName>
        <fullName evidence="4">Small GTPase superfamily protein</fullName>
    </submittedName>
</protein>
<dbReference type="PANTHER" id="PTHR47981:SF20">
    <property type="entry name" value="RAS-RELATED PROTEIN RAB-7A"/>
    <property type="match status" value="1"/>
</dbReference>
<dbReference type="Proteomes" id="UP000265618">
    <property type="component" value="Unassembled WGS sequence"/>
</dbReference>
<keyword evidence="5" id="KW-1185">Reference proteome</keyword>
<dbReference type="InterPro" id="IPR001806">
    <property type="entry name" value="Small_GTPase"/>
</dbReference>
<dbReference type="SUPFAM" id="SSF52540">
    <property type="entry name" value="P-loop containing nucleoside triphosphate hydrolases"/>
    <property type="match status" value="1"/>
</dbReference>
<keyword evidence="3" id="KW-0342">GTP-binding</keyword>
<gene>
    <name evidence="4" type="ORF">KIPB_016640</name>
</gene>
<organism evidence="4 5">
    <name type="scientific">Kipferlia bialata</name>
    <dbReference type="NCBI Taxonomy" id="797122"/>
    <lineage>
        <taxon>Eukaryota</taxon>
        <taxon>Metamonada</taxon>
        <taxon>Carpediemonas-like organisms</taxon>
        <taxon>Kipferlia</taxon>
    </lineage>
</organism>
<accession>A0A9K3GQX1</accession>
<dbReference type="InterPro" id="IPR027417">
    <property type="entry name" value="P-loop_NTPase"/>
</dbReference>
<dbReference type="Pfam" id="PF00071">
    <property type="entry name" value="Ras"/>
    <property type="match status" value="1"/>
</dbReference>
<dbReference type="EMBL" id="BDIP01010339">
    <property type="protein sequence ID" value="GIQ92714.1"/>
    <property type="molecule type" value="Genomic_DNA"/>
</dbReference>
<dbReference type="GO" id="GO:0003924">
    <property type="term" value="F:GTPase activity"/>
    <property type="evidence" value="ECO:0007669"/>
    <property type="project" value="InterPro"/>
</dbReference>
<dbReference type="GO" id="GO:0005525">
    <property type="term" value="F:GTP binding"/>
    <property type="evidence" value="ECO:0007669"/>
    <property type="project" value="UniProtKB-KW"/>
</dbReference>
<feature type="non-terminal residue" evidence="4">
    <location>
        <position position="1"/>
    </location>
</feature>
<dbReference type="OrthoDB" id="9989112at2759"/>
<dbReference type="PANTHER" id="PTHR47981">
    <property type="entry name" value="RAB FAMILY"/>
    <property type="match status" value="1"/>
</dbReference>
<evidence type="ECO:0000256" key="3">
    <source>
        <dbReference type="ARBA" id="ARBA00023134"/>
    </source>
</evidence>
<sequence>VIFLGDLGAGKTAIFNRYVYNEYQEPEYEPVVGVPFPNVSVQLEDRTVTLQFWDTAGQVGSLRT</sequence>
<evidence type="ECO:0000256" key="1">
    <source>
        <dbReference type="ARBA" id="ARBA00006270"/>
    </source>
</evidence>
<dbReference type="AlphaFoldDB" id="A0A9K3GQX1"/>
<comment type="caution">
    <text evidence="4">The sequence shown here is derived from an EMBL/GenBank/DDBJ whole genome shotgun (WGS) entry which is preliminary data.</text>
</comment>